<keyword evidence="6" id="KW-0489">Methyltransferase</keyword>
<evidence type="ECO:0000256" key="3">
    <source>
        <dbReference type="ARBA" id="ARBA00005705"/>
    </source>
</evidence>
<feature type="region of interest" description="Disordered" evidence="14">
    <location>
        <begin position="267"/>
        <end position="290"/>
    </location>
</feature>
<evidence type="ECO:0000256" key="10">
    <source>
        <dbReference type="ARBA" id="ARBA00023055"/>
    </source>
</evidence>
<keyword evidence="11" id="KW-0472">Membrane</keyword>
<name>A0ABP0JN58_9DINO</name>
<organism evidence="15 16">
    <name type="scientific">Durusdinium trenchii</name>
    <dbReference type="NCBI Taxonomy" id="1381693"/>
    <lineage>
        <taxon>Eukaryota</taxon>
        <taxon>Sar</taxon>
        <taxon>Alveolata</taxon>
        <taxon>Dinophyceae</taxon>
        <taxon>Suessiales</taxon>
        <taxon>Symbiodiniaceae</taxon>
        <taxon>Durusdinium</taxon>
    </lineage>
</organism>
<evidence type="ECO:0000256" key="9">
    <source>
        <dbReference type="ARBA" id="ARBA00022824"/>
    </source>
</evidence>
<dbReference type="PANTHER" id="PTHR12994:SF17">
    <property type="entry name" value="LD30995P"/>
    <property type="match status" value="1"/>
</dbReference>
<accession>A0ABP0JN58</accession>
<evidence type="ECO:0000256" key="4">
    <source>
        <dbReference type="ARBA" id="ARBA00009714"/>
    </source>
</evidence>
<evidence type="ECO:0000256" key="13">
    <source>
        <dbReference type="ARBA" id="ARBA00024615"/>
    </source>
</evidence>
<evidence type="ECO:0000256" key="7">
    <source>
        <dbReference type="ARBA" id="ARBA00022679"/>
    </source>
</evidence>
<evidence type="ECO:0000256" key="1">
    <source>
        <dbReference type="ARBA" id="ARBA00004406"/>
    </source>
</evidence>
<evidence type="ECO:0000256" key="8">
    <source>
        <dbReference type="ARBA" id="ARBA00022691"/>
    </source>
</evidence>
<comment type="catalytic activity">
    <reaction evidence="12">
        <text>a 1,2-diacyl-sn-glycero-3-phospho-L-serine(in) = a 1,2-diacyl-sn-glycero-3-phospho-L-serine(out)</text>
        <dbReference type="Rhea" id="RHEA:38663"/>
        <dbReference type="ChEBI" id="CHEBI:57262"/>
    </reaction>
</comment>
<evidence type="ECO:0000256" key="2">
    <source>
        <dbReference type="ARBA" id="ARBA00004623"/>
    </source>
</evidence>
<sequence>MALPTAPIVLTAPTEAVRAGSALHATRTTRSTIVDRARHDQRTWRSGLTAVAAAVAATRPQRSTASGRDYGERGAQRRLRGPRALQQAVDLLVKELEMDERAAMRIVKDIRTFVVAREGEDATGSRSMAWAKRLCRGLKMHEGLEPLLQKVGGVEQVLLDLEARSNKHGEVFRDITRQHQALRDGEAVDMEDYGKAAEYMAQEWWVRASAERIIDRIDQYFLLSGEQVRKGHPPWAYSNDKNSVPKGWKQYEVQGRRLFWNPETMRMQTKAPPGYDADEPPREPPAAREPPLKLLDIGSSVNRFQDWPFFVEAHALDLQPQAEEVLQADFFEVPILEDPDLGLELSHAVRCDDLNAAAGVAQKLVVFGKNSDRPRREPQSVRRYERQRHEPGSVLKCTYIEIPQVPETHAVLLSQIDWMWGAEMGANERGVVCGNEAVWTVEDDSGPAALLGMDLLRLGLERGATAREALQVITSLLEQHGQGGACAEGDPSFTYHNSFLISDAWESWILETAGRQWVAQRWTEGSRNISNGLTIGSNFDLMSDGLLEHARERKLWDGSGDFHWARAFSSGGIDLSPHSRQACGGQLMQQHAKRCTLDGPAMMAILRDHDGGICMHGAFETTSAMVSELRRPADAADNRAQLAVATHWFTGAAFGELADLEVEKRLFVSKEAQADASPFCVEDGELKGLVANAFDVVVISLVLSFLPSPEKRIEMVAKARRCLRNDRGLLFVVEGGSAVMDGSWYQKDAAAEWSLAMESAGFKAMHFDASLREGRRSKRVLQWILETKPVETTNLAPLYAWGPGGMVVTKELDYFVRGELGNRKFEAPRWAPPALVVLRLRVEEFSLSVYQGADFRFQATSEVDQESIATDRQSRSHVTVHLRSLVAKYMQFPAELPRGVGARKLVEASTLRMRLVLCVRDFDIRDRVHGSVFSRLLACFEDDEKRPRPSEAEMLHLRVDELVHGARNDATPPAEPEEVAPEYNVELQLLPLQLTVDQDTVEFLEDFWQLSSMSTYVEEDGAQDYLAAAGIRDEATAAEASSPDPADGDPTAQPLPVVPLFFQQVTVGSLLVSVDYKAKRLDVEALRRGELWQLVNLLPLLEGLQVHFRSVTVKNARGYEKVLAQVVQGWSADLNRTQLLRSLTGVTPIRSIANIGGGFAEMVLEPLKQYRAGEDAEQVSRTMLRGLISFLRHMTIESIDLTERVFLGAQAALEYANTCLAEELSPPQRASGSATAPAVSAAGGSAAPGASASASGSDWLPVERGAAEFLQPGGAKEGLQEAGSNLTRGLRNAGPFLVRPLLEIQRGAPKKQVLRSVVSGIPMCVLRPAIGVTSAAVPAIRGVRNRLDPSHRREMVRKYRGPG</sequence>
<proteinExistence type="inferred from homology"/>
<dbReference type="Pfam" id="PF13329">
    <property type="entry name" value="ATG2_CAD"/>
    <property type="match status" value="1"/>
</dbReference>
<feature type="region of interest" description="Disordered" evidence="14">
    <location>
        <begin position="56"/>
        <end position="79"/>
    </location>
</feature>
<dbReference type="InterPro" id="IPR026849">
    <property type="entry name" value="ATG2"/>
</dbReference>
<dbReference type="InterPro" id="IPR021867">
    <property type="entry name" value="Bmt2/SAMTOR"/>
</dbReference>
<comment type="similarity">
    <text evidence="4">Belongs to the ATG2 family.</text>
</comment>
<keyword evidence="7" id="KW-0808">Transferase</keyword>
<dbReference type="EMBL" id="CAXAMM010007947">
    <property type="protein sequence ID" value="CAK9015885.1"/>
    <property type="molecule type" value="Genomic_DNA"/>
</dbReference>
<dbReference type="Pfam" id="PF03577">
    <property type="entry name" value="Peptidase_C69"/>
    <property type="match status" value="1"/>
</dbReference>
<reference evidence="15 16" key="1">
    <citation type="submission" date="2024-02" db="EMBL/GenBank/DDBJ databases">
        <authorList>
            <person name="Chen Y."/>
            <person name="Shah S."/>
            <person name="Dougan E. K."/>
            <person name="Thang M."/>
            <person name="Chan C."/>
        </authorList>
    </citation>
    <scope>NUCLEOTIDE SEQUENCE [LARGE SCALE GENOMIC DNA]</scope>
</reference>
<dbReference type="Proteomes" id="UP001642464">
    <property type="component" value="Unassembled WGS sequence"/>
</dbReference>
<comment type="caution">
    <text evidence="15">The sequence shown here is derived from an EMBL/GenBank/DDBJ whole genome shotgun (WGS) entry which is preliminary data.</text>
</comment>
<keyword evidence="8" id="KW-0949">S-adenosyl-L-methionine</keyword>
<dbReference type="InterPro" id="IPR029063">
    <property type="entry name" value="SAM-dependent_MTases_sf"/>
</dbReference>
<dbReference type="InterPro" id="IPR005322">
    <property type="entry name" value="Peptidase_C69"/>
</dbReference>
<keyword evidence="9" id="KW-0256">Endoplasmic reticulum</keyword>
<keyword evidence="10" id="KW-0445">Lipid transport</keyword>
<dbReference type="Gene3D" id="3.40.50.150">
    <property type="entry name" value="Vaccinia Virus protein VP39"/>
    <property type="match status" value="1"/>
</dbReference>
<comment type="subcellular location">
    <subcellularLocation>
        <location evidence="1">Endoplasmic reticulum membrane</location>
        <topology evidence="1">Peripheral membrane protein</topology>
    </subcellularLocation>
    <subcellularLocation>
        <location evidence="2">Preautophagosomal structure membrane</location>
        <topology evidence="2">Peripheral membrane protein</topology>
    </subcellularLocation>
</comment>
<evidence type="ECO:0000256" key="6">
    <source>
        <dbReference type="ARBA" id="ARBA00022603"/>
    </source>
</evidence>
<dbReference type="Gene3D" id="3.60.60.10">
    <property type="entry name" value="Penicillin V Acylase, Chain A"/>
    <property type="match status" value="1"/>
</dbReference>
<gene>
    <name evidence="15" type="ORF">SCF082_LOCUS12947</name>
</gene>
<dbReference type="PANTHER" id="PTHR12994">
    <property type="entry name" value="SECERNIN"/>
    <property type="match status" value="1"/>
</dbReference>
<keyword evidence="5" id="KW-0813">Transport</keyword>
<evidence type="ECO:0000313" key="15">
    <source>
        <dbReference type="EMBL" id="CAK9015885.1"/>
    </source>
</evidence>
<evidence type="ECO:0000256" key="11">
    <source>
        <dbReference type="ARBA" id="ARBA00023136"/>
    </source>
</evidence>
<feature type="region of interest" description="Disordered" evidence="14">
    <location>
        <begin position="1227"/>
        <end position="1257"/>
    </location>
</feature>
<evidence type="ECO:0000256" key="14">
    <source>
        <dbReference type="SAM" id="MobiDB-lite"/>
    </source>
</evidence>
<evidence type="ECO:0000256" key="12">
    <source>
        <dbReference type="ARBA" id="ARBA00024479"/>
    </source>
</evidence>
<comment type="catalytic activity">
    <reaction evidence="13">
        <text>a 1,2-diacyl-sn-glycero-3-phosphoethanolamine(in) = a 1,2-diacyl-sn-glycero-3-phosphoethanolamine(out)</text>
        <dbReference type="Rhea" id="RHEA:38895"/>
        <dbReference type="ChEBI" id="CHEBI:64612"/>
    </reaction>
</comment>
<feature type="compositionally biased region" description="Low complexity" evidence="14">
    <location>
        <begin position="1230"/>
        <end position="1257"/>
    </location>
</feature>
<dbReference type="Pfam" id="PF11968">
    <property type="entry name" value="Bmt2"/>
    <property type="match status" value="1"/>
</dbReference>
<evidence type="ECO:0000256" key="5">
    <source>
        <dbReference type="ARBA" id="ARBA00022448"/>
    </source>
</evidence>
<evidence type="ECO:0000313" key="16">
    <source>
        <dbReference type="Proteomes" id="UP001642464"/>
    </source>
</evidence>
<keyword evidence="16" id="KW-1185">Reference proteome</keyword>
<dbReference type="SUPFAM" id="SSF53335">
    <property type="entry name" value="S-adenosyl-L-methionine-dependent methyltransferases"/>
    <property type="match status" value="1"/>
</dbReference>
<protein>
    <submittedName>
        <fullName evidence="15">Secernin-2</fullName>
    </submittedName>
</protein>
<comment type="similarity">
    <text evidence="3">Belongs to the peptidase C69 family. Secernin subfamily.</text>
</comment>